<accession>A0AA85K6C8</accession>
<evidence type="ECO:0000256" key="4">
    <source>
        <dbReference type="ARBA" id="ARBA00022448"/>
    </source>
</evidence>
<reference evidence="14" key="2">
    <citation type="submission" date="2023-11" db="UniProtKB">
        <authorList>
            <consortium name="WormBaseParasite"/>
        </authorList>
    </citation>
    <scope>IDENTIFICATION</scope>
</reference>
<reference evidence="13" key="1">
    <citation type="submission" date="2022-06" db="EMBL/GenBank/DDBJ databases">
        <authorList>
            <person name="Berger JAMES D."/>
            <person name="Berger JAMES D."/>
        </authorList>
    </citation>
    <scope>NUCLEOTIDE SEQUENCE [LARGE SCALE GENOMIC DNA]</scope>
</reference>
<comment type="similarity">
    <text evidence="2">Belongs to the COG2 family.</text>
</comment>
<evidence type="ECO:0000259" key="12">
    <source>
        <dbReference type="Pfam" id="PF12022"/>
    </source>
</evidence>
<evidence type="ECO:0000256" key="5">
    <source>
        <dbReference type="ARBA" id="ARBA00022927"/>
    </source>
</evidence>
<evidence type="ECO:0000256" key="7">
    <source>
        <dbReference type="ARBA" id="ARBA00023136"/>
    </source>
</evidence>
<feature type="domain" description="COG complex component COG2 C-terminal" evidence="12">
    <location>
        <begin position="480"/>
        <end position="815"/>
    </location>
</feature>
<feature type="region of interest" description="Disordered" evidence="10">
    <location>
        <begin position="568"/>
        <end position="595"/>
    </location>
</feature>
<evidence type="ECO:0000256" key="9">
    <source>
        <dbReference type="SAM" id="Coils"/>
    </source>
</evidence>
<feature type="region of interest" description="Disordered" evidence="10">
    <location>
        <begin position="184"/>
        <end position="217"/>
    </location>
</feature>
<evidence type="ECO:0000313" key="13">
    <source>
        <dbReference type="Proteomes" id="UP000050795"/>
    </source>
</evidence>
<dbReference type="GO" id="GO:0007030">
    <property type="term" value="P:Golgi organization"/>
    <property type="evidence" value="ECO:0007669"/>
    <property type="project" value="InterPro"/>
</dbReference>
<dbReference type="AlphaFoldDB" id="A0AA85K6C8"/>
<feature type="compositionally biased region" description="Low complexity" evidence="10">
    <location>
        <begin position="202"/>
        <end position="217"/>
    </location>
</feature>
<protein>
    <recommendedName>
        <fullName evidence="3">Conserved oligomeric Golgi complex subunit 2</fullName>
    </recommendedName>
    <alternativeName>
        <fullName evidence="8">Component of oligomeric Golgi complex 2</fullName>
    </alternativeName>
</protein>
<proteinExistence type="inferred from homology"/>
<keyword evidence="9" id="KW-0175">Coiled coil</keyword>
<evidence type="ECO:0000256" key="1">
    <source>
        <dbReference type="ARBA" id="ARBA00004395"/>
    </source>
</evidence>
<keyword evidence="4" id="KW-0813">Transport</keyword>
<dbReference type="Pfam" id="PF12022">
    <property type="entry name" value="COG2_C"/>
    <property type="match status" value="1"/>
</dbReference>
<name>A0AA85K6C8_TRIRE</name>
<evidence type="ECO:0000256" key="2">
    <source>
        <dbReference type="ARBA" id="ARBA00007603"/>
    </source>
</evidence>
<feature type="coiled-coil region" evidence="9">
    <location>
        <begin position="126"/>
        <end position="160"/>
    </location>
</feature>
<feature type="compositionally biased region" description="Low complexity" evidence="10">
    <location>
        <begin position="570"/>
        <end position="586"/>
    </location>
</feature>
<comment type="subcellular location">
    <subcellularLocation>
        <location evidence="1">Golgi apparatus membrane</location>
        <topology evidence="1">Peripheral membrane protein</topology>
    </subcellularLocation>
</comment>
<dbReference type="InterPro" id="IPR024602">
    <property type="entry name" value="COG_su2_N"/>
</dbReference>
<dbReference type="InterPro" id="IPR009316">
    <property type="entry name" value="COG2"/>
</dbReference>
<evidence type="ECO:0000313" key="14">
    <source>
        <dbReference type="WBParaSite" id="TREG1_64770.1"/>
    </source>
</evidence>
<feature type="domain" description="Conserved oligomeric Golgi complex subunit 2 N-terminal" evidence="11">
    <location>
        <begin position="49"/>
        <end position="122"/>
    </location>
</feature>
<keyword evidence="13" id="KW-1185">Reference proteome</keyword>
<evidence type="ECO:0000259" key="11">
    <source>
        <dbReference type="Pfam" id="PF06148"/>
    </source>
</evidence>
<dbReference type="Proteomes" id="UP000050795">
    <property type="component" value="Unassembled WGS sequence"/>
</dbReference>
<evidence type="ECO:0000256" key="10">
    <source>
        <dbReference type="SAM" id="MobiDB-lite"/>
    </source>
</evidence>
<evidence type="ECO:0000256" key="6">
    <source>
        <dbReference type="ARBA" id="ARBA00023034"/>
    </source>
</evidence>
<evidence type="ECO:0000256" key="3">
    <source>
        <dbReference type="ARBA" id="ARBA00020977"/>
    </source>
</evidence>
<keyword evidence="6" id="KW-0333">Golgi apparatus</keyword>
<dbReference type="GO" id="GO:0000139">
    <property type="term" value="C:Golgi membrane"/>
    <property type="evidence" value="ECO:0007669"/>
    <property type="project" value="UniProtKB-SubCell"/>
</dbReference>
<dbReference type="GO" id="GO:0015031">
    <property type="term" value="P:protein transport"/>
    <property type="evidence" value="ECO:0007669"/>
    <property type="project" value="UniProtKB-KW"/>
</dbReference>
<dbReference type="Pfam" id="PF06148">
    <property type="entry name" value="COG2_N"/>
    <property type="match status" value="1"/>
</dbReference>
<dbReference type="GO" id="GO:0017119">
    <property type="term" value="C:Golgi transport complex"/>
    <property type="evidence" value="ECO:0007669"/>
    <property type="project" value="TreeGrafter"/>
</dbReference>
<sequence>MPVLEEDSQVNNNSSSKLDTSLVKKAECNLRKLLLEDTFDVAPTGLTFCFDRELFLNDDFNSDDFILEQHCRGISLERLRDDLLQYSNILKSSLIELINQDYADFVSLSTNLVGLDKSINTIAKPLKQLQAYISSVLKELESVDQELSTKLKSLQQIKNEKDFANSLFTLDTCVSRLERWLTQPNQQIANKKPTNDSKNNDNDNNSNQLLNKQNNNEKASINANNDESIDDEWPAEFYADCSLHEDTGQRMDRVANEYIKLQFFVKKCRDHPILNSLKSRIHWITVNLQEQLETRLKEGFETCGFITTTKSSTVSRRSVEQLRQVISIYLAIDKLSDLMLLYRRYVLHDKLSQIFIPRPELTHAGADIQLAVDTLNTMYTNALEILDSQLCLVKEHIIRCSVESSEPLCDFDCLVEGFWPETIDLICENLPEIFSPGHPDRFYSLYSVSMHFVESVEAKTWSHKQLNALRNHASYSTFINKWSLPVYFQIRFQEIAANVENIMKNGLKEIKSSERSCLLDVTETVIGQIDRCWQKGIYVDKLMHRFWKLTLQIISRYSSFIDEQIKSENENSTPNSSSSQLSPDTSINSSTSLLQTKPSSSATECFPEQFIFLLVDSYRLVDYIHLELKEKIFTCLNHRLTSSSSSSSSPLCSESEIFSCKTMLTECLEQSCERLTISIDPINNLIIERIQQNCSVHIRQVLDIPRQYRWTNRDFATTSSSYVSNLVNPLKKFSDLASNLSKSLTSTEACLTKLLQQCVTKITNDYTIQLSEVSTSIRKMEDSLRRLREVRRGSVQTQNGFQSDDKIRHQLYLDAKAYSDEVKKLWNVNNTDCTNELDTFIEQIDTSK</sequence>
<keyword evidence="5" id="KW-0653">Protein transport</keyword>
<dbReference type="PANTHER" id="PTHR12961:SF0">
    <property type="entry name" value="CONSERVED OLIGOMERIC GOLGI COMPLEX SUBUNIT 2"/>
    <property type="match status" value="1"/>
</dbReference>
<dbReference type="InterPro" id="IPR024603">
    <property type="entry name" value="COG_complex_COG2_C"/>
</dbReference>
<dbReference type="WBParaSite" id="TREG1_64770.1">
    <property type="protein sequence ID" value="TREG1_64770.1"/>
    <property type="gene ID" value="TREG1_64770"/>
</dbReference>
<dbReference type="PANTHER" id="PTHR12961">
    <property type="entry name" value="CONSERVED OLIGOMERIC GOLGI COMPLEX COMPONENT 2"/>
    <property type="match status" value="1"/>
</dbReference>
<evidence type="ECO:0000256" key="8">
    <source>
        <dbReference type="ARBA" id="ARBA00031344"/>
    </source>
</evidence>
<dbReference type="GO" id="GO:0006891">
    <property type="term" value="P:intra-Golgi vesicle-mediated transport"/>
    <property type="evidence" value="ECO:0007669"/>
    <property type="project" value="TreeGrafter"/>
</dbReference>
<keyword evidence="7" id="KW-0472">Membrane</keyword>
<organism evidence="13 14">
    <name type="scientific">Trichobilharzia regenti</name>
    <name type="common">Nasal bird schistosome</name>
    <dbReference type="NCBI Taxonomy" id="157069"/>
    <lineage>
        <taxon>Eukaryota</taxon>
        <taxon>Metazoa</taxon>
        <taxon>Spiralia</taxon>
        <taxon>Lophotrochozoa</taxon>
        <taxon>Platyhelminthes</taxon>
        <taxon>Trematoda</taxon>
        <taxon>Digenea</taxon>
        <taxon>Strigeidida</taxon>
        <taxon>Schistosomatoidea</taxon>
        <taxon>Schistosomatidae</taxon>
        <taxon>Trichobilharzia</taxon>
    </lineage>
</organism>